<reference evidence="2 3" key="1">
    <citation type="submission" date="2018-05" db="EMBL/GenBank/DDBJ databases">
        <title>Evolution of GPA BGCs.</title>
        <authorList>
            <person name="Waglechner N."/>
            <person name="Wright G.D."/>
        </authorList>
    </citation>
    <scope>NUCLEOTIDE SEQUENCE [LARGE SCALE GENOMIC DNA]</scope>
    <source>
        <strain evidence="2 3">DSM 5908</strain>
    </source>
</reference>
<evidence type="ECO:0000313" key="3">
    <source>
        <dbReference type="Proteomes" id="UP000286716"/>
    </source>
</evidence>
<evidence type="ECO:0000256" key="1">
    <source>
        <dbReference type="SAM" id="Phobius"/>
    </source>
</evidence>
<dbReference type="InterPro" id="IPR046052">
    <property type="entry name" value="DUF6010"/>
</dbReference>
<keyword evidence="1" id="KW-1133">Transmembrane helix</keyword>
<proteinExistence type="predicted"/>
<keyword evidence="3" id="KW-1185">Reference proteome</keyword>
<sequence length="139" mass="15032">MIEVLAPILIGLLYVLLNSFVREPHRRKFNAVMVGGAGAAYLSGGALGPWELVFCAVMVYVAFRGLDSWTFIGIGWLLHTGWDIVHHLKGQPILPFAHSSSFGCAICDPVIAIWCFTGGRSVWAWRRVGAPPAGVPGVT</sequence>
<keyword evidence="1" id="KW-0812">Transmembrane</keyword>
<name>A0A428X0D4_AMYBA</name>
<feature type="transmembrane region" description="Helical" evidence="1">
    <location>
        <begin position="38"/>
        <end position="63"/>
    </location>
</feature>
<dbReference type="RefSeq" id="WP_026469543.1">
    <property type="nucleotide sequence ID" value="NZ_QHHU01000006.1"/>
</dbReference>
<comment type="caution">
    <text evidence="2">The sequence shown here is derived from an EMBL/GenBank/DDBJ whole genome shotgun (WGS) entry which is preliminary data.</text>
</comment>
<evidence type="ECO:0008006" key="4">
    <source>
        <dbReference type="Google" id="ProtNLM"/>
    </source>
</evidence>
<dbReference type="Pfam" id="PF19473">
    <property type="entry name" value="DUF6010"/>
    <property type="match status" value="1"/>
</dbReference>
<dbReference type="AlphaFoldDB" id="A0A428X0D4"/>
<dbReference type="OrthoDB" id="4552202at2"/>
<evidence type="ECO:0000313" key="2">
    <source>
        <dbReference type="EMBL" id="RSM48779.1"/>
    </source>
</evidence>
<organism evidence="2 3">
    <name type="scientific">Amycolatopsis balhimycina DSM 5908</name>
    <dbReference type="NCBI Taxonomy" id="1081091"/>
    <lineage>
        <taxon>Bacteria</taxon>
        <taxon>Bacillati</taxon>
        <taxon>Actinomycetota</taxon>
        <taxon>Actinomycetes</taxon>
        <taxon>Pseudonocardiales</taxon>
        <taxon>Pseudonocardiaceae</taxon>
        <taxon>Amycolatopsis</taxon>
    </lineage>
</organism>
<gene>
    <name evidence="2" type="ORF">DMA12_05860</name>
</gene>
<dbReference type="EMBL" id="QHHU01000006">
    <property type="protein sequence ID" value="RSM48779.1"/>
    <property type="molecule type" value="Genomic_DNA"/>
</dbReference>
<protein>
    <recommendedName>
        <fullName evidence="4">Integral membrane protein</fullName>
    </recommendedName>
</protein>
<dbReference type="Proteomes" id="UP000286716">
    <property type="component" value="Unassembled WGS sequence"/>
</dbReference>
<accession>A0A428X0D4</accession>
<keyword evidence="1" id="KW-0472">Membrane</keyword>